<evidence type="ECO:0000313" key="9">
    <source>
        <dbReference type="EMBL" id="KAG2659185.1"/>
    </source>
</evidence>
<dbReference type="InterPro" id="IPR006564">
    <property type="entry name" value="Znf_PMZ"/>
</dbReference>
<dbReference type="GO" id="GO:0006355">
    <property type="term" value="P:regulation of DNA-templated transcription"/>
    <property type="evidence" value="ECO:0007669"/>
    <property type="project" value="UniProtKB-UniRule"/>
</dbReference>
<dbReference type="InterPro" id="IPR031052">
    <property type="entry name" value="FHY3/FAR1"/>
</dbReference>
<keyword evidence="10" id="KW-1185">Reference proteome</keyword>
<keyword evidence="4 6" id="KW-0862">Zinc</keyword>
<evidence type="ECO:0000313" key="10">
    <source>
        <dbReference type="Proteomes" id="UP000823388"/>
    </source>
</evidence>
<evidence type="ECO:0000256" key="3">
    <source>
        <dbReference type="ARBA" id="ARBA00022771"/>
    </source>
</evidence>
<organism evidence="9 10">
    <name type="scientific">Panicum virgatum</name>
    <name type="common">Blackwell switchgrass</name>
    <dbReference type="NCBI Taxonomy" id="38727"/>
    <lineage>
        <taxon>Eukaryota</taxon>
        <taxon>Viridiplantae</taxon>
        <taxon>Streptophyta</taxon>
        <taxon>Embryophyta</taxon>
        <taxon>Tracheophyta</taxon>
        <taxon>Spermatophyta</taxon>
        <taxon>Magnoliopsida</taxon>
        <taxon>Liliopsida</taxon>
        <taxon>Poales</taxon>
        <taxon>Poaceae</taxon>
        <taxon>PACMAD clade</taxon>
        <taxon>Panicoideae</taxon>
        <taxon>Panicodae</taxon>
        <taxon>Paniceae</taxon>
        <taxon>Panicinae</taxon>
        <taxon>Panicum</taxon>
        <taxon>Panicum sect. Hiantes</taxon>
    </lineage>
</organism>
<dbReference type="PANTHER" id="PTHR31669:SF305">
    <property type="entry name" value="PROTEIN FAR1-RELATED SEQUENCE"/>
    <property type="match status" value="1"/>
</dbReference>
<keyword evidence="2 6" id="KW-0479">Metal-binding</keyword>
<dbReference type="PANTHER" id="PTHR31669">
    <property type="entry name" value="PROTEIN FAR1-RELATED SEQUENCE 10-RELATED"/>
    <property type="match status" value="1"/>
</dbReference>
<dbReference type="Proteomes" id="UP000823388">
    <property type="component" value="Chromosome 1K"/>
</dbReference>
<name>A0A8T0XJ11_PANVG</name>
<evidence type="ECO:0000256" key="5">
    <source>
        <dbReference type="PROSITE-ProRule" id="PRU00325"/>
    </source>
</evidence>
<dbReference type="EMBL" id="CM029037">
    <property type="protein sequence ID" value="KAG2659185.1"/>
    <property type="molecule type" value="Genomic_DNA"/>
</dbReference>
<dbReference type="GO" id="GO:0005634">
    <property type="term" value="C:nucleus"/>
    <property type="evidence" value="ECO:0007669"/>
    <property type="project" value="UniProtKB-SubCell"/>
</dbReference>
<protein>
    <recommendedName>
        <fullName evidence="6">Protein FAR1-RELATED SEQUENCE</fullName>
    </recommendedName>
</protein>
<evidence type="ECO:0000256" key="2">
    <source>
        <dbReference type="ARBA" id="ARBA00022723"/>
    </source>
</evidence>
<gene>
    <name evidence="9" type="ORF">PVAP13_1KG341405</name>
</gene>
<dbReference type="AlphaFoldDB" id="A0A8T0XJ11"/>
<dbReference type="InterPro" id="IPR007527">
    <property type="entry name" value="Znf_SWIM"/>
</dbReference>
<proteinExistence type="inferred from homology"/>
<evidence type="ECO:0000256" key="1">
    <source>
        <dbReference type="ARBA" id="ARBA00005889"/>
    </source>
</evidence>
<dbReference type="PROSITE" id="PS50966">
    <property type="entry name" value="ZF_SWIM"/>
    <property type="match status" value="1"/>
</dbReference>
<keyword evidence="6" id="KW-0539">Nucleus</keyword>
<sequence>MNSTQIKEVKVCNSLRRNELEEDFNSRRKSPVTCIPRLPLLKTAAESYTGRMYKELEAEFKEQFSFSCNLLQTERSILTYMVTHMYSDYGAIVTFNKADVPITCACRKYESIGILCKHAFKVFNVNNVFNLPPKYILHRWTKYTKRGFYIEKQGSEMESLQTHAARISRKVTSVALKCSLSKELLDDLEKAIDKLDSEGDNSLSKMQEQSNEVPLVSTDYTTDTLKGTISFRVPEVVKGAKNKRGSISFGKDKGKKKKKKSDKKKALVLTLQCYTLQLMPMGNLGPWLLR</sequence>
<evidence type="ECO:0000256" key="6">
    <source>
        <dbReference type="RuleBase" id="RU367018"/>
    </source>
</evidence>
<dbReference type="SMART" id="SM00575">
    <property type="entry name" value="ZnF_PMZ"/>
    <property type="match status" value="1"/>
</dbReference>
<accession>A0A8T0XJ11</accession>
<evidence type="ECO:0000256" key="4">
    <source>
        <dbReference type="ARBA" id="ARBA00022833"/>
    </source>
</evidence>
<feature type="coiled-coil region" evidence="7">
    <location>
        <begin position="178"/>
        <end position="205"/>
    </location>
</feature>
<evidence type="ECO:0000259" key="8">
    <source>
        <dbReference type="PROSITE" id="PS50966"/>
    </source>
</evidence>
<dbReference type="GO" id="GO:0008270">
    <property type="term" value="F:zinc ion binding"/>
    <property type="evidence" value="ECO:0007669"/>
    <property type="project" value="UniProtKB-UniRule"/>
</dbReference>
<keyword evidence="3 5" id="KW-0863">Zinc-finger</keyword>
<dbReference type="Pfam" id="PF04434">
    <property type="entry name" value="SWIM"/>
    <property type="match status" value="1"/>
</dbReference>
<evidence type="ECO:0000256" key="7">
    <source>
        <dbReference type="SAM" id="Coils"/>
    </source>
</evidence>
<comment type="subcellular location">
    <subcellularLocation>
        <location evidence="6">Nucleus</location>
    </subcellularLocation>
</comment>
<feature type="domain" description="SWIM-type" evidence="8">
    <location>
        <begin position="89"/>
        <end position="127"/>
    </location>
</feature>
<comment type="similarity">
    <text evidence="1 6">Belongs to the FHY3/FAR1 family.</text>
</comment>
<keyword evidence="7" id="KW-0175">Coiled coil</keyword>
<reference evidence="9" key="1">
    <citation type="submission" date="2020-05" db="EMBL/GenBank/DDBJ databases">
        <title>WGS assembly of Panicum virgatum.</title>
        <authorList>
            <person name="Lovell J.T."/>
            <person name="Jenkins J."/>
            <person name="Shu S."/>
            <person name="Juenger T.E."/>
            <person name="Schmutz J."/>
        </authorList>
    </citation>
    <scope>NUCLEOTIDE SEQUENCE</scope>
    <source>
        <strain evidence="9">AP13</strain>
    </source>
</reference>
<comment type="function">
    <text evidence="6">Putative transcription activator involved in regulating light control of development.</text>
</comment>
<comment type="caution">
    <text evidence="9">The sequence shown here is derived from an EMBL/GenBank/DDBJ whole genome shotgun (WGS) entry which is preliminary data.</text>
</comment>